<dbReference type="Proteomes" id="UP000245845">
    <property type="component" value="Unassembled WGS sequence"/>
</dbReference>
<name>A0A2Y9BD66_9FIRM</name>
<protein>
    <submittedName>
        <fullName evidence="1">Uncharacterized protein</fullName>
    </submittedName>
</protein>
<sequence length="118" mass="13664">MSNSFASHIEKECLINSGFNRLKRRTDSFFQMIEENSLEGFTEVGIVEIVNCMPESAFREETMDIMRVPFERAAESMEDTEKAGNKVLDLLRERKRFLMTSETASKRQLSKSLSSRKK</sequence>
<dbReference type="EMBL" id="QGDL01000005">
    <property type="protein sequence ID" value="PWJ29752.1"/>
    <property type="molecule type" value="Genomic_DNA"/>
</dbReference>
<proteinExistence type="predicted"/>
<reference evidence="1 2" key="1">
    <citation type="submission" date="2018-05" db="EMBL/GenBank/DDBJ databases">
        <title>The Hungate 1000. A catalogue of reference genomes from the rumen microbiome.</title>
        <authorList>
            <person name="Kelly W."/>
        </authorList>
    </citation>
    <scope>NUCLEOTIDE SEQUENCE [LARGE SCALE GENOMIC DNA]</scope>
    <source>
        <strain evidence="1 2">NLAE-zl-C242</strain>
    </source>
</reference>
<evidence type="ECO:0000313" key="2">
    <source>
        <dbReference type="Proteomes" id="UP000245845"/>
    </source>
</evidence>
<keyword evidence="2" id="KW-1185">Reference proteome</keyword>
<accession>A0A2Y9BD66</accession>
<gene>
    <name evidence="1" type="ORF">A8806_10552</name>
</gene>
<comment type="caution">
    <text evidence="1">The sequence shown here is derived from an EMBL/GenBank/DDBJ whole genome shotgun (WGS) entry which is preliminary data.</text>
</comment>
<organism evidence="1 2">
    <name type="scientific">Faecalicatena orotica</name>
    <dbReference type="NCBI Taxonomy" id="1544"/>
    <lineage>
        <taxon>Bacteria</taxon>
        <taxon>Bacillati</taxon>
        <taxon>Bacillota</taxon>
        <taxon>Clostridia</taxon>
        <taxon>Lachnospirales</taxon>
        <taxon>Lachnospiraceae</taxon>
        <taxon>Faecalicatena</taxon>
    </lineage>
</organism>
<evidence type="ECO:0000313" key="1">
    <source>
        <dbReference type="EMBL" id="PWJ29752.1"/>
    </source>
</evidence>
<dbReference type="AlphaFoldDB" id="A0A2Y9BD66"/>